<organism evidence="4 5">
    <name type="scientific">Verticiella sediminum</name>
    <dbReference type="NCBI Taxonomy" id="1247510"/>
    <lineage>
        <taxon>Bacteria</taxon>
        <taxon>Pseudomonadati</taxon>
        <taxon>Pseudomonadota</taxon>
        <taxon>Betaproteobacteria</taxon>
        <taxon>Burkholderiales</taxon>
        <taxon>Alcaligenaceae</taxon>
        <taxon>Verticiella</taxon>
    </lineage>
</organism>
<dbReference type="InterPro" id="IPR039424">
    <property type="entry name" value="SBP_5"/>
</dbReference>
<dbReference type="EMBL" id="VLTJ01000003">
    <property type="protein sequence ID" value="TSH98859.1"/>
    <property type="molecule type" value="Genomic_DNA"/>
</dbReference>
<dbReference type="Proteomes" id="UP000318405">
    <property type="component" value="Unassembled WGS sequence"/>
</dbReference>
<reference evidence="4 5" key="1">
    <citation type="submission" date="2019-07" db="EMBL/GenBank/DDBJ databases">
        <title>Qingshengfaniella alkalisoli gen. nov., sp. nov., isolated from saline soil.</title>
        <authorList>
            <person name="Xu L."/>
            <person name="Huang X.-X."/>
            <person name="Sun J.-Q."/>
        </authorList>
    </citation>
    <scope>NUCLEOTIDE SEQUENCE [LARGE SCALE GENOMIC DNA]</scope>
    <source>
        <strain evidence="4 5">DSM 27279</strain>
    </source>
</reference>
<keyword evidence="2" id="KW-0732">Signal</keyword>
<dbReference type="Gene3D" id="3.40.190.10">
    <property type="entry name" value="Periplasmic binding protein-like II"/>
    <property type="match status" value="1"/>
</dbReference>
<dbReference type="Pfam" id="PF00496">
    <property type="entry name" value="SBP_bac_5"/>
    <property type="match status" value="1"/>
</dbReference>
<comment type="caution">
    <text evidence="4">The sequence shown here is derived from an EMBL/GenBank/DDBJ whole genome shotgun (WGS) entry which is preliminary data.</text>
</comment>
<evidence type="ECO:0000256" key="1">
    <source>
        <dbReference type="ARBA" id="ARBA00005695"/>
    </source>
</evidence>
<dbReference type="AlphaFoldDB" id="A0A556B117"/>
<dbReference type="Gene3D" id="3.10.105.10">
    <property type="entry name" value="Dipeptide-binding Protein, Domain 3"/>
    <property type="match status" value="1"/>
</dbReference>
<comment type="similarity">
    <text evidence="1">Belongs to the bacterial solute-binding protein 5 family.</text>
</comment>
<evidence type="ECO:0000313" key="4">
    <source>
        <dbReference type="EMBL" id="TSH98859.1"/>
    </source>
</evidence>
<keyword evidence="5" id="KW-1185">Reference proteome</keyword>
<name>A0A556B117_9BURK</name>
<proteinExistence type="inferred from homology"/>
<dbReference type="PANTHER" id="PTHR30290:SF38">
    <property type="entry name" value="D,D-DIPEPTIDE-BINDING PERIPLASMIC PROTEIN DDPA-RELATED"/>
    <property type="match status" value="1"/>
</dbReference>
<dbReference type="InterPro" id="IPR000914">
    <property type="entry name" value="SBP_5_dom"/>
</dbReference>
<dbReference type="SUPFAM" id="SSF53850">
    <property type="entry name" value="Periplasmic binding protein-like II"/>
    <property type="match status" value="1"/>
</dbReference>
<sequence>MTTHRIGASGIAGAVILALAHWGFVPDAAAEPKPGGTLTVASEAEFSGFNHTQARIFNQNTSGPASAVMETLFAYEGKDIVPRLATEFAEAPDRLSAQVKLRPGVKFHDGTPFDADAVVDHYQRLMAPDSGVNTSILSPIASVETVDELTVRFNLKEPWTALQSALALESLVNFIGSPTALQKDPEGFHRHPVGTGPFVFKEWRAGDRVILARNPDYWEQGLPYLDQVVFRILPDANTRYQSIRSGEVDIGRMDTANHVLDAAKEPNLEVISYEGSGGFMWNFNHSKPPFDDARARQAVVHAFNAQAMIDTMFLGTTTPTTDLLGPNSEWFCKDIPWRGYDPQAASALVKDLGGLKFELVTVNNPAGRRQAAMIQQFGKSVGMDVGIRMVEQSQNVRTGLSGDYQMDVWRFSDIGGDPDLVLSYYFGGAAGEPVTRHDTQRIDALLEQARGETDQAKRHQLYCDVAQVFSEEAIALIPIRATYNAISHPYVKGVPPLQNSLIRVRGIWLDK</sequence>
<dbReference type="GO" id="GO:0015833">
    <property type="term" value="P:peptide transport"/>
    <property type="evidence" value="ECO:0007669"/>
    <property type="project" value="TreeGrafter"/>
</dbReference>
<dbReference type="PIRSF" id="PIRSF002741">
    <property type="entry name" value="MppA"/>
    <property type="match status" value="1"/>
</dbReference>
<accession>A0A556B117</accession>
<dbReference type="InterPro" id="IPR030678">
    <property type="entry name" value="Peptide/Ni-bd"/>
</dbReference>
<dbReference type="OrthoDB" id="9801799at2"/>
<evidence type="ECO:0000259" key="3">
    <source>
        <dbReference type="Pfam" id="PF00496"/>
    </source>
</evidence>
<evidence type="ECO:0000256" key="2">
    <source>
        <dbReference type="ARBA" id="ARBA00022729"/>
    </source>
</evidence>
<dbReference type="GO" id="GO:0030288">
    <property type="term" value="C:outer membrane-bounded periplasmic space"/>
    <property type="evidence" value="ECO:0007669"/>
    <property type="project" value="UniProtKB-ARBA"/>
</dbReference>
<feature type="domain" description="Solute-binding protein family 5" evidence="3">
    <location>
        <begin position="80"/>
        <end position="430"/>
    </location>
</feature>
<gene>
    <name evidence="4" type="ORF">FOZ76_01720</name>
</gene>
<dbReference type="RefSeq" id="WP_143946397.1">
    <property type="nucleotide sequence ID" value="NZ_BAABMB010000001.1"/>
</dbReference>
<dbReference type="GO" id="GO:0043190">
    <property type="term" value="C:ATP-binding cassette (ABC) transporter complex"/>
    <property type="evidence" value="ECO:0007669"/>
    <property type="project" value="InterPro"/>
</dbReference>
<dbReference type="PANTHER" id="PTHR30290">
    <property type="entry name" value="PERIPLASMIC BINDING COMPONENT OF ABC TRANSPORTER"/>
    <property type="match status" value="1"/>
</dbReference>
<protein>
    <recommendedName>
        <fullName evidence="3">Solute-binding protein family 5 domain-containing protein</fullName>
    </recommendedName>
</protein>
<evidence type="ECO:0000313" key="5">
    <source>
        <dbReference type="Proteomes" id="UP000318405"/>
    </source>
</evidence>
<dbReference type="GO" id="GO:1904680">
    <property type="term" value="F:peptide transmembrane transporter activity"/>
    <property type="evidence" value="ECO:0007669"/>
    <property type="project" value="TreeGrafter"/>
</dbReference>